<reference evidence="3 4" key="1">
    <citation type="journal article" date="2015" name="Genome Announc.">
        <title>Expanding the biotechnology potential of lactobacilli through comparative genomics of 213 strains and associated genera.</title>
        <authorList>
            <person name="Sun Z."/>
            <person name="Harris H.M."/>
            <person name="McCann A."/>
            <person name="Guo C."/>
            <person name="Argimon S."/>
            <person name="Zhang W."/>
            <person name="Yang X."/>
            <person name="Jeffery I.B."/>
            <person name="Cooney J.C."/>
            <person name="Kagawa T.F."/>
            <person name="Liu W."/>
            <person name="Song Y."/>
            <person name="Salvetti E."/>
            <person name="Wrobel A."/>
            <person name="Rasinkangas P."/>
            <person name="Parkhill J."/>
            <person name="Rea M.C."/>
            <person name="O'Sullivan O."/>
            <person name="Ritari J."/>
            <person name="Douillard F.P."/>
            <person name="Paul Ross R."/>
            <person name="Yang R."/>
            <person name="Briner A.E."/>
            <person name="Felis G.E."/>
            <person name="de Vos W.M."/>
            <person name="Barrangou R."/>
            <person name="Klaenhammer T.R."/>
            <person name="Caufield P.W."/>
            <person name="Cui Y."/>
            <person name="Zhang H."/>
            <person name="O'Toole P.W."/>
        </authorList>
    </citation>
    <scope>NUCLEOTIDE SEQUENCE [LARGE SCALE GENOMIC DNA]</scope>
    <source>
        <strain evidence="3 4">DSM 21115</strain>
    </source>
</reference>
<name>A0A0R2NLH3_9LACO</name>
<evidence type="ECO:0000313" key="4">
    <source>
        <dbReference type="Proteomes" id="UP000050920"/>
    </source>
</evidence>
<dbReference type="InterPro" id="IPR011032">
    <property type="entry name" value="GroES-like_sf"/>
</dbReference>
<sequence>MLTVTQTDFNGIDSLTYREQPTPKLPANGVQLAMTTWPVVPSDWHRESQPDATAEQLAILPRIIGVGGVGEITAVGTQRDAHLCHQRALVMHPNGSYAETIISTNPDWLFPLPATVSDADAAALTAGPGTATVLRAAILANPTDNVVITGANAVIGLFLQQLLPTSDRHIYPIVSPASRAYFQQVQPHTPAYTLAELPHLTGTTLIIDIAGASGLLQELISRCQPEKIVSIALQNFPTTVPFEFVHEDFNPVQMRTFIQAVATGRLQVPLDRTFPFTAVKAAQHYAQDHHSRGRVLVTKTKGSY</sequence>
<protein>
    <submittedName>
        <fullName evidence="3">NADPH quinone reductase or related Zn-dependent oxidoreductase</fullName>
    </submittedName>
</protein>
<dbReference type="PANTHER" id="PTHR48106">
    <property type="entry name" value="QUINONE OXIDOREDUCTASE PIG3-RELATED"/>
    <property type="match status" value="1"/>
</dbReference>
<organism evidence="3 4">
    <name type="scientific">Lactiplantibacillus fabifermentans DSM 21115</name>
    <dbReference type="NCBI Taxonomy" id="1413187"/>
    <lineage>
        <taxon>Bacteria</taxon>
        <taxon>Bacillati</taxon>
        <taxon>Bacillota</taxon>
        <taxon>Bacilli</taxon>
        <taxon>Lactobacillales</taxon>
        <taxon>Lactobacillaceae</taxon>
        <taxon>Lactiplantibacillus</taxon>
    </lineage>
</organism>
<evidence type="ECO:0000313" key="3">
    <source>
        <dbReference type="EMBL" id="KRO26580.1"/>
    </source>
</evidence>
<comment type="caution">
    <text evidence="3">The sequence shown here is derived from an EMBL/GenBank/DDBJ whole genome shotgun (WGS) entry which is preliminary data.</text>
</comment>
<keyword evidence="2" id="KW-0560">Oxidoreductase</keyword>
<dbReference type="Pfam" id="PF13602">
    <property type="entry name" value="ADH_zinc_N_2"/>
    <property type="match status" value="1"/>
</dbReference>
<dbReference type="EMBL" id="AYGX02000119">
    <property type="protein sequence ID" value="KRO26580.1"/>
    <property type="molecule type" value="Genomic_DNA"/>
</dbReference>
<evidence type="ECO:0000256" key="2">
    <source>
        <dbReference type="ARBA" id="ARBA00023002"/>
    </source>
</evidence>
<dbReference type="InterPro" id="IPR036291">
    <property type="entry name" value="NAD(P)-bd_dom_sf"/>
</dbReference>
<dbReference type="RefSeq" id="WP_024626338.1">
    <property type="nucleotide sequence ID" value="NZ_AYGX02000119.1"/>
</dbReference>
<evidence type="ECO:0000256" key="1">
    <source>
        <dbReference type="ARBA" id="ARBA00022857"/>
    </source>
</evidence>
<dbReference type="SUPFAM" id="SSF51735">
    <property type="entry name" value="NAD(P)-binding Rossmann-fold domains"/>
    <property type="match status" value="1"/>
</dbReference>
<keyword evidence="4" id="KW-1185">Reference proteome</keyword>
<accession>A0A0R2NLH3</accession>
<proteinExistence type="predicted"/>
<dbReference type="GO" id="GO:0070402">
    <property type="term" value="F:NADPH binding"/>
    <property type="evidence" value="ECO:0007669"/>
    <property type="project" value="TreeGrafter"/>
</dbReference>
<keyword evidence="1" id="KW-0521">NADP</keyword>
<dbReference type="Gene3D" id="3.90.180.10">
    <property type="entry name" value="Medium-chain alcohol dehydrogenases, catalytic domain"/>
    <property type="match status" value="1"/>
</dbReference>
<gene>
    <name evidence="3" type="ORF">DY78_GL000797</name>
</gene>
<dbReference type="GO" id="GO:0016651">
    <property type="term" value="F:oxidoreductase activity, acting on NAD(P)H"/>
    <property type="evidence" value="ECO:0007669"/>
    <property type="project" value="TreeGrafter"/>
</dbReference>
<dbReference type="AlphaFoldDB" id="A0A0R2NLH3"/>
<dbReference type="Proteomes" id="UP000050920">
    <property type="component" value="Unassembled WGS sequence"/>
</dbReference>
<dbReference type="SUPFAM" id="SSF50129">
    <property type="entry name" value="GroES-like"/>
    <property type="match status" value="1"/>
</dbReference>
<dbReference type="Gene3D" id="3.40.50.720">
    <property type="entry name" value="NAD(P)-binding Rossmann-like Domain"/>
    <property type="match status" value="1"/>
</dbReference>